<dbReference type="Pfam" id="PF03798">
    <property type="entry name" value="TRAM_LAG1_CLN8"/>
    <property type="match status" value="1"/>
</dbReference>
<dbReference type="AlphaFoldDB" id="A0AAV2T240"/>
<sequence>MSYFFESFILFFFVRRISGENSQNIHPELDYVLKMVGYSSWKEAADAADQTVPTYYQFLKQSFAAALKSGGGWNCSGRERGPHSPQVIFTPENVQFFLSVIVLAIAITIVRVLLSPKILRWAKRAGLKAEDAAKVPESVFKGFAHGTLWLLSLYVVVLSGRHKFFQQSCRIWDPVLGKEDVADVPLQSDIVLVYALQFAFYVHSVYATLYMDVWRKDSAAMMIHHGVAISLIVFSFFHHFIPVGVLVFFLHDISDVLLEFTKVTVYFKSRSKNVGHLNKFLSDAGFCAFTISWVVFRLYWYPLKVLNASTWCVFLHYGCTNPYLYIPGNLLMWGLQLLHLYWFWFILSLLFKILTGQMKELEDIRDDDAPSTKEDKIDLKKSTKSIFNSHDHIANGHVSNVNGGTNHFSSGDTRTGLATLHNRGQL</sequence>
<feature type="domain" description="TLC" evidence="11">
    <location>
        <begin position="138"/>
        <end position="355"/>
    </location>
</feature>
<dbReference type="GO" id="GO:0046513">
    <property type="term" value="P:ceramide biosynthetic process"/>
    <property type="evidence" value="ECO:0007669"/>
    <property type="project" value="InterPro"/>
</dbReference>
<dbReference type="PANTHER" id="PTHR12560">
    <property type="entry name" value="LONGEVITY ASSURANCE FACTOR 1 LAG1"/>
    <property type="match status" value="1"/>
</dbReference>
<accession>A0AAV2T240</accession>
<keyword evidence="5 9" id="KW-1133">Transmembrane helix</keyword>
<evidence type="ECO:0000256" key="1">
    <source>
        <dbReference type="ARBA" id="ARBA00004141"/>
    </source>
</evidence>
<dbReference type="SMART" id="SM00724">
    <property type="entry name" value="TLC"/>
    <property type="match status" value="1"/>
</dbReference>
<feature type="signal peptide" evidence="10">
    <location>
        <begin position="1"/>
        <end position="19"/>
    </location>
</feature>
<feature type="transmembrane region" description="Helical" evidence="9">
    <location>
        <begin position="280"/>
        <end position="300"/>
    </location>
</feature>
<evidence type="ECO:0000313" key="12">
    <source>
        <dbReference type="EMBL" id="CAL5130473.1"/>
    </source>
</evidence>
<dbReference type="InterPro" id="IPR006634">
    <property type="entry name" value="TLC-dom"/>
</dbReference>
<feature type="transmembrane region" description="Helical" evidence="9">
    <location>
        <begin position="191"/>
        <end position="211"/>
    </location>
</feature>
<keyword evidence="6 7" id="KW-0472">Membrane</keyword>
<dbReference type="GO" id="GO:0016020">
    <property type="term" value="C:membrane"/>
    <property type="evidence" value="ECO:0007669"/>
    <property type="project" value="UniProtKB-SubCell"/>
</dbReference>
<evidence type="ECO:0000259" key="11">
    <source>
        <dbReference type="PROSITE" id="PS50922"/>
    </source>
</evidence>
<feature type="compositionally biased region" description="Polar residues" evidence="8">
    <location>
        <begin position="401"/>
        <end position="413"/>
    </location>
</feature>
<dbReference type="GO" id="GO:0050291">
    <property type="term" value="F:sphingosine N-acyltransferase activity"/>
    <property type="evidence" value="ECO:0007669"/>
    <property type="project" value="InterPro"/>
</dbReference>
<organism evidence="12 13">
    <name type="scientific">Calicophoron daubneyi</name>
    <name type="common">Rumen fluke</name>
    <name type="synonym">Paramphistomum daubneyi</name>
    <dbReference type="NCBI Taxonomy" id="300641"/>
    <lineage>
        <taxon>Eukaryota</taxon>
        <taxon>Metazoa</taxon>
        <taxon>Spiralia</taxon>
        <taxon>Lophotrochozoa</taxon>
        <taxon>Platyhelminthes</taxon>
        <taxon>Trematoda</taxon>
        <taxon>Digenea</taxon>
        <taxon>Plagiorchiida</taxon>
        <taxon>Pronocephalata</taxon>
        <taxon>Paramphistomoidea</taxon>
        <taxon>Paramphistomidae</taxon>
        <taxon>Calicophoron</taxon>
    </lineage>
</organism>
<proteinExistence type="predicted"/>
<feature type="transmembrane region" description="Helical" evidence="9">
    <location>
        <begin position="223"/>
        <end position="250"/>
    </location>
</feature>
<comment type="caution">
    <text evidence="12">The sequence shown here is derived from an EMBL/GenBank/DDBJ whole genome shotgun (WGS) entry which is preliminary data.</text>
</comment>
<gene>
    <name evidence="12" type="ORF">CDAUBV1_LOCUS2544</name>
</gene>
<evidence type="ECO:0000256" key="3">
    <source>
        <dbReference type="ARBA" id="ARBA00004991"/>
    </source>
</evidence>
<dbReference type="Proteomes" id="UP001497525">
    <property type="component" value="Unassembled WGS sequence"/>
</dbReference>
<evidence type="ECO:0000256" key="8">
    <source>
        <dbReference type="SAM" id="MobiDB-lite"/>
    </source>
</evidence>
<comment type="pathway">
    <text evidence="3">Sphingolipid metabolism.</text>
</comment>
<comment type="subcellular location">
    <subcellularLocation>
        <location evidence="1">Membrane</location>
        <topology evidence="1">Multi-pass membrane protein</topology>
    </subcellularLocation>
</comment>
<feature type="chain" id="PRO_5043528231" description="TLC domain-containing protein" evidence="10">
    <location>
        <begin position="20"/>
        <end position="426"/>
    </location>
</feature>
<evidence type="ECO:0000256" key="9">
    <source>
        <dbReference type="SAM" id="Phobius"/>
    </source>
</evidence>
<protein>
    <recommendedName>
        <fullName evidence="11">TLC domain-containing protein</fullName>
    </recommendedName>
</protein>
<dbReference type="PANTHER" id="PTHR12560:SF58">
    <property type="entry name" value="CERAMIDE SYNTHASE 1"/>
    <property type="match status" value="1"/>
</dbReference>
<keyword evidence="4 7" id="KW-0812">Transmembrane</keyword>
<dbReference type="InterPro" id="IPR016439">
    <property type="entry name" value="Lag1/Lac1-like"/>
</dbReference>
<feature type="transmembrane region" description="Helical" evidence="9">
    <location>
        <begin position="94"/>
        <end position="114"/>
    </location>
</feature>
<evidence type="ECO:0000313" key="13">
    <source>
        <dbReference type="Proteomes" id="UP001497525"/>
    </source>
</evidence>
<dbReference type="PROSITE" id="PS50922">
    <property type="entry name" value="TLC"/>
    <property type="match status" value="1"/>
</dbReference>
<name>A0AAV2T240_CALDB</name>
<evidence type="ECO:0000256" key="5">
    <source>
        <dbReference type="ARBA" id="ARBA00022989"/>
    </source>
</evidence>
<feature type="transmembrane region" description="Helical" evidence="9">
    <location>
        <begin position="330"/>
        <end position="351"/>
    </location>
</feature>
<evidence type="ECO:0000256" key="7">
    <source>
        <dbReference type="PROSITE-ProRule" id="PRU00205"/>
    </source>
</evidence>
<evidence type="ECO:0000256" key="2">
    <source>
        <dbReference type="ARBA" id="ARBA00004760"/>
    </source>
</evidence>
<comment type="pathway">
    <text evidence="2">Lipid metabolism; sphingolipid metabolism.</text>
</comment>
<keyword evidence="10" id="KW-0732">Signal</keyword>
<evidence type="ECO:0000256" key="4">
    <source>
        <dbReference type="ARBA" id="ARBA00022692"/>
    </source>
</evidence>
<evidence type="ECO:0000256" key="10">
    <source>
        <dbReference type="SAM" id="SignalP"/>
    </source>
</evidence>
<feature type="region of interest" description="Disordered" evidence="8">
    <location>
        <begin position="401"/>
        <end position="426"/>
    </location>
</feature>
<evidence type="ECO:0000256" key="6">
    <source>
        <dbReference type="ARBA" id="ARBA00023136"/>
    </source>
</evidence>
<reference evidence="12" key="1">
    <citation type="submission" date="2024-06" db="EMBL/GenBank/DDBJ databases">
        <authorList>
            <person name="Liu X."/>
            <person name="Lenzi L."/>
            <person name="Haldenby T S."/>
            <person name="Uol C."/>
        </authorList>
    </citation>
    <scope>NUCLEOTIDE SEQUENCE</scope>
</reference>
<dbReference type="EMBL" id="CAXLJL010000067">
    <property type="protein sequence ID" value="CAL5130473.1"/>
    <property type="molecule type" value="Genomic_DNA"/>
</dbReference>